<evidence type="ECO:0000256" key="1">
    <source>
        <dbReference type="ARBA" id="ARBA00022679"/>
    </source>
</evidence>
<dbReference type="InterPro" id="IPR037143">
    <property type="entry name" value="4-PPantetheinyl_Trfase_dom_sf"/>
</dbReference>
<organism evidence="3 4">
    <name type="scientific">Nocardioides astragali</name>
    <dbReference type="NCBI Taxonomy" id="1776736"/>
    <lineage>
        <taxon>Bacteria</taxon>
        <taxon>Bacillati</taxon>
        <taxon>Actinomycetota</taxon>
        <taxon>Actinomycetes</taxon>
        <taxon>Propionibacteriales</taxon>
        <taxon>Nocardioidaceae</taxon>
        <taxon>Nocardioides</taxon>
    </lineage>
</organism>
<name>A0ABW2N6P6_9ACTN</name>
<dbReference type="RefSeq" id="WP_255888883.1">
    <property type="nucleotide sequence ID" value="NZ_JAFMZM010000001.1"/>
</dbReference>
<proteinExistence type="predicted"/>
<protein>
    <submittedName>
        <fullName evidence="3">4'-phosphopantetheinyl transferase superfamily protein</fullName>
    </submittedName>
</protein>
<evidence type="ECO:0000313" key="4">
    <source>
        <dbReference type="Proteomes" id="UP001596524"/>
    </source>
</evidence>
<sequence>MSGTPVGVDVEVEVIDVLPELVLAPGETADLARAWTRKEAVLKARGTGLTTPMVDVVLAHECWEDIEAPEGYVAAVSLLP</sequence>
<gene>
    <name evidence="3" type="ORF">ACFQO6_20710</name>
</gene>
<dbReference type="SUPFAM" id="SSF56214">
    <property type="entry name" value="4'-phosphopantetheinyl transferase"/>
    <property type="match status" value="1"/>
</dbReference>
<comment type="caution">
    <text evidence="3">The sequence shown here is derived from an EMBL/GenBank/DDBJ whole genome shotgun (WGS) entry which is preliminary data.</text>
</comment>
<dbReference type="EMBL" id="JBHTCH010000025">
    <property type="protein sequence ID" value="MFC7362703.1"/>
    <property type="molecule type" value="Genomic_DNA"/>
</dbReference>
<dbReference type="GO" id="GO:0016740">
    <property type="term" value="F:transferase activity"/>
    <property type="evidence" value="ECO:0007669"/>
    <property type="project" value="UniProtKB-KW"/>
</dbReference>
<keyword evidence="4" id="KW-1185">Reference proteome</keyword>
<accession>A0ABW2N6P6</accession>
<dbReference type="Proteomes" id="UP001596524">
    <property type="component" value="Unassembled WGS sequence"/>
</dbReference>
<evidence type="ECO:0000259" key="2">
    <source>
        <dbReference type="Pfam" id="PF01648"/>
    </source>
</evidence>
<keyword evidence="1 3" id="KW-0808">Transferase</keyword>
<dbReference type="Pfam" id="PF01648">
    <property type="entry name" value="ACPS"/>
    <property type="match status" value="1"/>
</dbReference>
<dbReference type="Gene3D" id="3.90.470.20">
    <property type="entry name" value="4'-phosphopantetheinyl transferase domain"/>
    <property type="match status" value="1"/>
</dbReference>
<evidence type="ECO:0000313" key="3">
    <source>
        <dbReference type="EMBL" id="MFC7362703.1"/>
    </source>
</evidence>
<feature type="domain" description="4'-phosphopantetheinyl transferase" evidence="2">
    <location>
        <begin position="21"/>
        <end position="55"/>
    </location>
</feature>
<dbReference type="InterPro" id="IPR008278">
    <property type="entry name" value="4-PPantetheinyl_Trfase_dom"/>
</dbReference>
<reference evidence="4" key="1">
    <citation type="journal article" date="2019" name="Int. J. Syst. Evol. Microbiol.">
        <title>The Global Catalogue of Microorganisms (GCM) 10K type strain sequencing project: providing services to taxonomists for standard genome sequencing and annotation.</title>
        <authorList>
            <consortium name="The Broad Institute Genomics Platform"/>
            <consortium name="The Broad Institute Genome Sequencing Center for Infectious Disease"/>
            <person name="Wu L."/>
            <person name="Ma J."/>
        </authorList>
    </citation>
    <scope>NUCLEOTIDE SEQUENCE [LARGE SCALE GENOMIC DNA]</scope>
    <source>
        <strain evidence="4">FCH27</strain>
    </source>
</reference>